<comment type="caution">
    <text evidence="1">The sequence shown here is derived from an EMBL/GenBank/DDBJ whole genome shotgun (WGS) entry which is preliminary data.</text>
</comment>
<proteinExistence type="predicted"/>
<keyword evidence="2" id="KW-1185">Reference proteome</keyword>
<name>A0ABV2B364_9GAMM</name>
<dbReference type="RefSeq" id="WP_353112401.1">
    <property type="nucleotide sequence ID" value="NZ_APND01000004.1"/>
</dbReference>
<reference evidence="1 2" key="1">
    <citation type="submission" date="2013-03" db="EMBL/GenBank/DDBJ databases">
        <title>Salinisphaera dokdonensis CL-ES53 Genome Sequencing.</title>
        <authorList>
            <person name="Li C."/>
            <person name="Lai Q."/>
            <person name="Shao Z."/>
        </authorList>
    </citation>
    <scope>NUCLEOTIDE SEQUENCE [LARGE SCALE GENOMIC DNA]</scope>
    <source>
        <strain evidence="1 2">CL-ES53</strain>
    </source>
</reference>
<protein>
    <submittedName>
        <fullName evidence="1">Uncharacterized protein</fullName>
    </submittedName>
</protein>
<organism evidence="1 2">
    <name type="scientific">Salinisphaera dokdonensis CL-ES53</name>
    <dbReference type="NCBI Taxonomy" id="1304272"/>
    <lineage>
        <taxon>Bacteria</taxon>
        <taxon>Pseudomonadati</taxon>
        <taxon>Pseudomonadota</taxon>
        <taxon>Gammaproteobacteria</taxon>
        <taxon>Salinisphaerales</taxon>
        <taxon>Salinisphaeraceae</taxon>
        <taxon>Salinisphaera</taxon>
    </lineage>
</organism>
<sequence length="98" mass="10761">MAGAAGSLTAVVTDDPLRFYLVYAQAADAQALQASFDAVWLRDDLFAVHTRMTRSELYHAVRDLCVPDALLVAPLAAHPKFRGMAPGALKWFKQRSND</sequence>
<dbReference type="EMBL" id="APND01000004">
    <property type="protein sequence ID" value="MES1930313.1"/>
    <property type="molecule type" value="Genomic_DNA"/>
</dbReference>
<gene>
    <name evidence="1" type="ORF">SADO_13698</name>
</gene>
<dbReference type="Proteomes" id="UP001460888">
    <property type="component" value="Unassembled WGS sequence"/>
</dbReference>
<evidence type="ECO:0000313" key="2">
    <source>
        <dbReference type="Proteomes" id="UP001460888"/>
    </source>
</evidence>
<evidence type="ECO:0000313" key="1">
    <source>
        <dbReference type="EMBL" id="MES1930313.1"/>
    </source>
</evidence>
<accession>A0ABV2B364</accession>